<comment type="caution">
    <text evidence="1">The sequence shown here is derived from an EMBL/GenBank/DDBJ whole genome shotgun (WGS) entry which is preliminary data.</text>
</comment>
<protein>
    <submittedName>
        <fullName evidence="1">Uncharacterized protein</fullName>
    </submittedName>
</protein>
<keyword evidence="2" id="KW-1185">Reference proteome</keyword>
<dbReference type="Proteomes" id="UP000248014">
    <property type="component" value="Unassembled WGS sequence"/>
</dbReference>
<organism evidence="1 2">
    <name type="scientific">Blastomonas natatoria</name>
    <dbReference type="NCBI Taxonomy" id="34015"/>
    <lineage>
        <taxon>Bacteria</taxon>
        <taxon>Pseudomonadati</taxon>
        <taxon>Pseudomonadota</taxon>
        <taxon>Alphaproteobacteria</taxon>
        <taxon>Sphingomonadales</taxon>
        <taxon>Sphingomonadaceae</taxon>
        <taxon>Blastomonas</taxon>
    </lineage>
</organism>
<evidence type="ECO:0000313" key="1">
    <source>
        <dbReference type="EMBL" id="PXW75958.1"/>
    </source>
</evidence>
<evidence type="ECO:0000313" key="2">
    <source>
        <dbReference type="Proteomes" id="UP000248014"/>
    </source>
</evidence>
<accession>A0A2V3V5E7</accession>
<reference evidence="1 2" key="1">
    <citation type="submission" date="2018-05" db="EMBL/GenBank/DDBJ databases">
        <title>Genomic Encyclopedia of Type Strains, Phase IV (KMG-IV): sequencing the most valuable type-strain genomes for metagenomic binning, comparative biology and taxonomic classification.</title>
        <authorList>
            <person name="Goeker M."/>
        </authorList>
    </citation>
    <scope>NUCLEOTIDE SEQUENCE [LARGE SCALE GENOMIC DNA]</scope>
    <source>
        <strain evidence="1 2">DSM 3183</strain>
    </source>
</reference>
<sequence>MIRWNPFRRKPNPADAGRTLSQLAAAEREARQLTYRQAVRARALEMARNRGLDKAVRVLSR</sequence>
<name>A0A2V3V5E7_9SPHN</name>
<dbReference type="RefSeq" id="WP_110298640.1">
    <property type="nucleotide sequence ID" value="NZ_QJJM01000006.1"/>
</dbReference>
<gene>
    <name evidence="1" type="ORF">C7451_106122</name>
</gene>
<dbReference type="AlphaFoldDB" id="A0A2V3V5E7"/>
<proteinExistence type="predicted"/>
<dbReference type="EMBL" id="QJJM01000006">
    <property type="protein sequence ID" value="PXW75958.1"/>
    <property type="molecule type" value="Genomic_DNA"/>
</dbReference>